<dbReference type="PANTHER" id="PTHR13280">
    <property type="entry name" value="PHOSPHOFURIN ACIDIC CLUSTER SORTING PROTEIN"/>
    <property type="match status" value="1"/>
</dbReference>
<dbReference type="KEGG" id="nss:113427415"/>
<dbReference type="AlphaFoldDB" id="A0A6J1W068"/>
<dbReference type="GeneID" id="113427415"/>
<dbReference type="CTD" id="55690"/>
<sequence>MAERGASVLGGPRGSGAGASLLQPAPCVPPSAPQPSSGSPALSGTPHLLAPPSVPPPLPQPSSPPQPALAAPGSGASGPGGGGAPPPQAPPGSAAGGRPVQMNLYATWEVDRSSPSCVPRLFSLTLKKLIMLKEMDKDLSSVVIAVKLQGSKRILRSNEIVLPVSGLVETELQLTFSLQYPHFLKRDANKLQIMLQRRKRYKNRTFLGYKTLAVGLINMAEVMQHPSEGALVLGLHSSAKDVSVPVAEIKIYSLSSQPIDHEGLKSKLSDRSPDIDNYSEEEEESFSSEQEGSDDPLHGQDLFYEDDDLRKVKKPRRKLTSTSAITRVSRVGRGSWSPYGLQGPRIWPQQSEIPRKVVYDQLNHILVSDAALPENVILVNAVDWQGQYVADLLQDQKKPVVCTCSTVEVQAVLSALLTRIQRYCNCNSSMPRPVKVVSVGGQSYLSAILRFFVKQLANKTSDWLNHMRFLIIPLGSHPVAKYMGSVDSRYSNMFLDTSWHDLFSKTEPPAIEPLDVVGRITQYVNGANVTHQLPVAEAMLTCKHKFQDEDSYQKFIPFIGKAPISRCLFSSLRSYGGSFLSLFLCPLYSCGLGSLLSDPSLGSILSPHLPRSPSSPYSDVIGLQVDYWLAHPTEKRKEGEKKDSSSKNTLKSVFRSVQVSRLPNSGETQPSGTMAMTVVTKEKNKKVPTIFLSKKPKEREVDSKSQMIDGISRLICSAKQQQTMLKVSIDGVEWSDIKFFQLAAQWPTHVKHFPVGLFGTKPA</sequence>
<reference evidence="7" key="1">
    <citation type="submission" date="2025-08" db="UniProtKB">
        <authorList>
            <consortium name="RefSeq"/>
        </authorList>
    </citation>
    <scope>IDENTIFICATION</scope>
</reference>
<evidence type="ECO:0000256" key="1">
    <source>
        <dbReference type="ARBA" id="ARBA00008590"/>
    </source>
</evidence>
<feature type="region of interest" description="Disordered" evidence="3">
    <location>
        <begin position="1"/>
        <end position="98"/>
    </location>
</feature>
<dbReference type="GO" id="GO:0044325">
    <property type="term" value="F:transmembrane transporter binding"/>
    <property type="evidence" value="ECO:0007669"/>
    <property type="project" value="TreeGrafter"/>
</dbReference>
<dbReference type="Proteomes" id="UP000504612">
    <property type="component" value="Unplaced"/>
</dbReference>
<feature type="domain" description="Phosphofurin acidic cluster sorting protein 1/2 N-terminal C2" evidence="5">
    <location>
        <begin position="100"/>
        <end position="260"/>
    </location>
</feature>
<dbReference type="Pfam" id="PF25332">
    <property type="entry name" value="C2_PACS_N"/>
    <property type="match status" value="1"/>
</dbReference>
<evidence type="ECO:0000259" key="4">
    <source>
        <dbReference type="Pfam" id="PF10254"/>
    </source>
</evidence>
<accession>A0A6J1W068</accession>
<dbReference type="PANTHER" id="PTHR13280:SF16">
    <property type="entry name" value="PHOSPHOFURIN ACIDIC CLUSTER SORTING PROTEIN 1"/>
    <property type="match status" value="1"/>
</dbReference>
<evidence type="ECO:0000313" key="6">
    <source>
        <dbReference type="Proteomes" id="UP000504612"/>
    </source>
</evidence>
<feature type="region of interest" description="Disordered" evidence="3">
    <location>
        <begin position="263"/>
        <end position="300"/>
    </location>
</feature>
<evidence type="ECO:0000256" key="2">
    <source>
        <dbReference type="ARBA" id="ARBA00022553"/>
    </source>
</evidence>
<comment type="similarity">
    <text evidence="1">Belongs to the PACS family.</text>
</comment>
<dbReference type="GO" id="GO:0072659">
    <property type="term" value="P:protein localization to plasma membrane"/>
    <property type="evidence" value="ECO:0007669"/>
    <property type="project" value="TreeGrafter"/>
</dbReference>
<feature type="compositionally biased region" description="Acidic residues" evidence="3">
    <location>
        <begin position="277"/>
        <end position="294"/>
    </location>
</feature>
<protein>
    <submittedName>
        <fullName evidence="7">Phosphofurin acidic cluster sorting protein 1</fullName>
    </submittedName>
</protein>
<keyword evidence="6" id="KW-1185">Reference proteome</keyword>
<feature type="compositionally biased region" description="Low complexity" evidence="3">
    <location>
        <begin position="34"/>
        <end position="44"/>
    </location>
</feature>
<gene>
    <name evidence="7" type="primary">PACS1</name>
</gene>
<evidence type="ECO:0000313" key="7">
    <source>
        <dbReference type="RefSeq" id="XP_026545694.1"/>
    </source>
</evidence>
<organism evidence="6 7">
    <name type="scientific">Notechis scutatus</name>
    <name type="common">mainland tiger snake</name>
    <dbReference type="NCBI Taxonomy" id="8663"/>
    <lineage>
        <taxon>Eukaryota</taxon>
        <taxon>Metazoa</taxon>
        <taxon>Chordata</taxon>
        <taxon>Craniata</taxon>
        <taxon>Vertebrata</taxon>
        <taxon>Euteleostomi</taxon>
        <taxon>Lepidosauria</taxon>
        <taxon>Squamata</taxon>
        <taxon>Bifurcata</taxon>
        <taxon>Unidentata</taxon>
        <taxon>Episquamata</taxon>
        <taxon>Toxicofera</taxon>
        <taxon>Serpentes</taxon>
        <taxon>Colubroidea</taxon>
        <taxon>Elapidae</taxon>
        <taxon>Hydrophiinae</taxon>
        <taxon>Notechis</taxon>
    </lineage>
</organism>
<feature type="compositionally biased region" description="Basic and acidic residues" evidence="3">
    <location>
        <begin position="263"/>
        <end position="274"/>
    </location>
</feature>
<evidence type="ECO:0000256" key="3">
    <source>
        <dbReference type="SAM" id="MobiDB-lite"/>
    </source>
</evidence>
<feature type="compositionally biased region" description="Pro residues" evidence="3">
    <location>
        <begin position="52"/>
        <end position="67"/>
    </location>
</feature>
<feature type="domain" description="Phosphofurin acidic cluster sorting protein 1/2 C-terminal" evidence="4">
    <location>
        <begin position="358"/>
        <end position="760"/>
    </location>
</feature>
<dbReference type="InterPro" id="IPR019381">
    <property type="entry name" value="PACS1/2_C"/>
</dbReference>
<name>A0A6J1W068_9SAUR</name>
<evidence type="ECO:0000259" key="5">
    <source>
        <dbReference type="Pfam" id="PF25332"/>
    </source>
</evidence>
<dbReference type="RefSeq" id="XP_026545694.1">
    <property type="nucleotide sequence ID" value="XM_026689909.1"/>
</dbReference>
<dbReference type="InterPro" id="IPR057541">
    <property type="entry name" value="PACS1/2_N"/>
</dbReference>
<proteinExistence type="inferred from homology"/>
<dbReference type="Pfam" id="PF10254">
    <property type="entry name" value="Pacs-1"/>
    <property type="match status" value="1"/>
</dbReference>
<keyword evidence="2" id="KW-0597">Phosphoprotein</keyword>